<name>A0A1J7BBX8_9ACTN</name>
<sequence>MTKGIRTIFAALANKLRELRDRPNNDAALRAWARTEYPELRNLGDGDLDAHLRTMRRDI</sequence>
<dbReference type="EMBL" id="MLCF01000111">
    <property type="protein sequence ID" value="OIV36163.1"/>
    <property type="molecule type" value="Genomic_DNA"/>
</dbReference>
<dbReference type="RefSeq" id="WP_071657885.1">
    <property type="nucleotide sequence ID" value="NZ_MLCF01000111.1"/>
</dbReference>
<evidence type="ECO:0000313" key="1">
    <source>
        <dbReference type="EMBL" id="OIV36163.1"/>
    </source>
</evidence>
<evidence type="ECO:0000313" key="2">
    <source>
        <dbReference type="Proteomes" id="UP000243342"/>
    </source>
</evidence>
<dbReference type="AlphaFoldDB" id="A0A1J7BBX8"/>
<protein>
    <submittedName>
        <fullName evidence="1">Uncharacterized protein</fullName>
    </submittedName>
</protein>
<comment type="caution">
    <text evidence="1">The sequence shown here is derived from an EMBL/GenBank/DDBJ whole genome shotgun (WGS) entry which is preliminary data.</text>
</comment>
<keyword evidence="2" id="KW-1185">Reference proteome</keyword>
<reference evidence="1 2" key="1">
    <citation type="submission" date="2016-10" db="EMBL/GenBank/DDBJ databases">
        <title>Genome sequence of Streptomyces gilvigriseus MUSC 26.</title>
        <authorList>
            <person name="Lee L.-H."/>
            <person name="Ser H.-L."/>
        </authorList>
    </citation>
    <scope>NUCLEOTIDE SEQUENCE [LARGE SCALE GENOMIC DNA]</scope>
    <source>
        <strain evidence="1 2">MUSC 26</strain>
    </source>
</reference>
<proteinExistence type="predicted"/>
<organism evidence="1 2">
    <name type="scientific">Mangrovactinospora gilvigrisea</name>
    <dbReference type="NCBI Taxonomy" id="1428644"/>
    <lineage>
        <taxon>Bacteria</taxon>
        <taxon>Bacillati</taxon>
        <taxon>Actinomycetota</taxon>
        <taxon>Actinomycetes</taxon>
        <taxon>Kitasatosporales</taxon>
        <taxon>Streptomycetaceae</taxon>
        <taxon>Mangrovactinospora</taxon>
    </lineage>
</organism>
<accession>A0A1J7BBX8</accession>
<gene>
    <name evidence="1" type="ORF">BIV57_17780</name>
</gene>
<dbReference type="Proteomes" id="UP000243342">
    <property type="component" value="Unassembled WGS sequence"/>
</dbReference>